<dbReference type="EMBL" id="CAXJIO010000014">
    <property type="protein sequence ID" value="CAL2103847.1"/>
    <property type="molecule type" value="Genomic_DNA"/>
</dbReference>
<organism evidence="2 3">
    <name type="scientific">Tenacibaculum polynesiense</name>
    <dbReference type="NCBI Taxonomy" id="3137857"/>
    <lineage>
        <taxon>Bacteria</taxon>
        <taxon>Pseudomonadati</taxon>
        <taxon>Bacteroidota</taxon>
        <taxon>Flavobacteriia</taxon>
        <taxon>Flavobacteriales</taxon>
        <taxon>Flavobacteriaceae</taxon>
        <taxon>Tenacibaculum</taxon>
    </lineage>
</organism>
<name>A0ABP1F6A3_9FLAO</name>
<protein>
    <submittedName>
        <fullName evidence="2">Uncharacterized protein</fullName>
    </submittedName>
</protein>
<comment type="caution">
    <text evidence="2">The sequence shown here is derived from an EMBL/GenBank/DDBJ whole genome shotgun (WGS) entry which is preliminary data.</text>
</comment>
<dbReference type="Proteomes" id="UP001497527">
    <property type="component" value="Unassembled WGS sequence"/>
</dbReference>
<evidence type="ECO:0000313" key="3">
    <source>
        <dbReference type="Proteomes" id="UP001497527"/>
    </source>
</evidence>
<evidence type="ECO:0000256" key="1">
    <source>
        <dbReference type="SAM" id="SignalP"/>
    </source>
</evidence>
<evidence type="ECO:0000313" key="2">
    <source>
        <dbReference type="EMBL" id="CAL2103847.1"/>
    </source>
</evidence>
<sequence length="136" mass="15863">MKIKLLINLIAFCFLSILEINAQDSENETNQINKSIFKFSYQPESHFNSKGAKKDIANDNIKILFAGGLMGIPDFNNEKDTFFQKKYSVKFYSQGCLRNGKNENEEAYNQTIFLYLDKRYGKVWRNEIRENVIGLK</sequence>
<dbReference type="RefSeq" id="WP_348718205.1">
    <property type="nucleotide sequence ID" value="NZ_CAXJIO010000014.1"/>
</dbReference>
<gene>
    <name evidence="2" type="ORF">T190423A01A_50095</name>
</gene>
<keyword evidence="1" id="KW-0732">Signal</keyword>
<accession>A0ABP1F6A3</accession>
<keyword evidence="3" id="KW-1185">Reference proteome</keyword>
<feature type="chain" id="PRO_5047003947" evidence="1">
    <location>
        <begin position="23"/>
        <end position="136"/>
    </location>
</feature>
<proteinExistence type="predicted"/>
<feature type="signal peptide" evidence="1">
    <location>
        <begin position="1"/>
        <end position="22"/>
    </location>
</feature>
<reference evidence="2 3" key="1">
    <citation type="submission" date="2024-05" db="EMBL/GenBank/DDBJ databases">
        <authorList>
            <person name="Duchaud E."/>
        </authorList>
    </citation>
    <scope>NUCLEOTIDE SEQUENCE [LARGE SCALE GENOMIC DNA]</scope>
    <source>
        <strain evidence="2">Ena-SAMPLE-TAB-13-05-2024-13:56:06:370-140308</strain>
    </source>
</reference>